<dbReference type="Proteomes" id="UP000762271">
    <property type="component" value="Unassembled WGS sequence"/>
</dbReference>
<accession>A0AAE3CHF7</accession>
<dbReference type="EMBL" id="JAANGI010000001">
    <property type="protein sequence ID" value="MBT8591150.1"/>
    <property type="molecule type" value="Genomic_DNA"/>
</dbReference>
<sequence>MTKAKMTVGDYVNDSYALHAWILDNLNELDISKDKRSLLSVCAFDTVIEHFLGAITLIKSKIYGSAFSLVRPIFETFVRGVWLKNCAEDAELVNFQKDRVKKEFGEILKLVEGLEAFKSGSLSSLKKQALSAMSSYTHGGFQQISRRVKSGTLYPDFEDEEIIEVLKISQMFALLAFIQVAIEVKRDDLVQVAIGKLYSMGLFKKKN</sequence>
<protein>
    <submittedName>
        <fullName evidence="1">Uncharacterized protein</fullName>
    </submittedName>
</protein>
<reference evidence="1" key="1">
    <citation type="journal article" date="2021" name="Genome Biol. Evol.">
        <title>Continental-Scale Gene Flow Prevents Allopatric Divergence of Pelagic Freshwater Bacteria.</title>
        <authorList>
            <person name="Hoetzinger M."/>
            <person name="Pitt A."/>
            <person name="Huemer A."/>
            <person name="Hahn M.W."/>
        </authorList>
    </citation>
    <scope>NUCLEOTIDE SEQUENCE</scope>
    <source>
        <strain evidence="1">AP-YLGG-20-G6</strain>
    </source>
</reference>
<dbReference type="AlphaFoldDB" id="A0AAE3CHF7"/>
<proteinExistence type="predicted"/>
<gene>
    <name evidence="1" type="ORF">G6693_04335</name>
</gene>
<evidence type="ECO:0000313" key="2">
    <source>
        <dbReference type="Proteomes" id="UP000762271"/>
    </source>
</evidence>
<dbReference type="Pfam" id="PF22491">
    <property type="entry name" value="DUF6988"/>
    <property type="match status" value="1"/>
</dbReference>
<name>A0AAE3CHF7_9BURK</name>
<comment type="caution">
    <text evidence="1">The sequence shown here is derived from an EMBL/GenBank/DDBJ whole genome shotgun (WGS) entry which is preliminary data.</text>
</comment>
<evidence type="ECO:0000313" key="1">
    <source>
        <dbReference type="EMBL" id="MBT8591150.1"/>
    </source>
</evidence>
<dbReference type="InterPro" id="IPR054257">
    <property type="entry name" value="DUF6988"/>
</dbReference>
<organism evidence="1 2">
    <name type="scientific">Polynucleobacter paneuropaeus</name>
    <dbReference type="NCBI Taxonomy" id="2527775"/>
    <lineage>
        <taxon>Bacteria</taxon>
        <taxon>Pseudomonadati</taxon>
        <taxon>Pseudomonadota</taxon>
        <taxon>Betaproteobacteria</taxon>
        <taxon>Burkholderiales</taxon>
        <taxon>Burkholderiaceae</taxon>
        <taxon>Polynucleobacter</taxon>
    </lineage>
</organism>